<feature type="chain" id="PRO_5002432639" evidence="1">
    <location>
        <begin position="19"/>
        <end position="96"/>
    </location>
</feature>
<sequence length="96" mass="10853">MTLPFCFNVLVTTLLCHCQKSLDLLSEKPLLVSTFTKNLEMVIIPFPSKAVCHQSQTTMKILGKRALLTVGPRLQLFIPKIKNKTVILVTQCKYHP</sequence>
<dbReference type="EMBL" id="GBXM01064055">
    <property type="protein sequence ID" value="JAH44522.1"/>
    <property type="molecule type" value="Transcribed_RNA"/>
</dbReference>
<feature type="signal peptide" evidence="1">
    <location>
        <begin position="1"/>
        <end position="18"/>
    </location>
</feature>
<proteinExistence type="predicted"/>
<keyword evidence="1" id="KW-0732">Signal</keyword>
<evidence type="ECO:0000313" key="2">
    <source>
        <dbReference type="EMBL" id="JAH44522.1"/>
    </source>
</evidence>
<name>A0A0E9STE3_ANGAN</name>
<accession>A0A0E9STE3</accession>
<protein>
    <submittedName>
        <fullName evidence="2">Uncharacterized protein</fullName>
    </submittedName>
</protein>
<reference evidence="2" key="1">
    <citation type="submission" date="2014-11" db="EMBL/GenBank/DDBJ databases">
        <authorList>
            <person name="Amaro Gonzalez C."/>
        </authorList>
    </citation>
    <scope>NUCLEOTIDE SEQUENCE</scope>
</reference>
<evidence type="ECO:0000256" key="1">
    <source>
        <dbReference type="SAM" id="SignalP"/>
    </source>
</evidence>
<reference evidence="2" key="2">
    <citation type="journal article" date="2015" name="Fish Shellfish Immunol.">
        <title>Early steps in the European eel (Anguilla anguilla)-Vibrio vulnificus interaction in the gills: Role of the RtxA13 toxin.</title>
        <authorList>
            <person name="Callol A."/>
            <person name="Pajuelo D."/>
            <person name="Ebbesson L."/>
            <person name="Teles M."/>
            <person name="MacKenzie S."/>
            <person name="Amaro C."/>
        </authorList>
    </citation>
    <scope>NUCLEOTIDE SEQUENCE</scope>
</reference>
<organism evidence="2">
    <name type="scientific">Anguilla anguilla</name>
    <name type="common">European freshwater eel</name>
    <name type="synonym">Muraena anguilla</name>
    <dbReference type="NCBI Taxonomy" id="7936"/>
    <lineage>
        <taxon>Eukaryota</taxon>
        <taxon>Metazoa</taxon>
        <taxon>Chordata</taxon>
        <taxon>Craniata</taxon>
        <taxon>Vertebrata</taxon>
        <taxon>Euteleostomi</taxon>
        <taxon>Actinopterygii</taxon>
        <taxon>Neopterygii</taxon>
        <taxon>Teleostei</taxon>
        <taxon>Anguilliformes</taxon>
        <taxon>Anguillidae</taxon>
        <taxon>Anguilla</taxon>
    </lineage>
</organism>
<dbReference type="AlphaFoldDB" id="A0A0E9STE3"/>